<gene>
    <name evidence="1" type="ORF">QFC21_003560</name>
</gene>
<protein>
    <submittedName>
        <fullName evidence="1">Uncharacterized protein</fullName>
    </submittedName>
</protein>
<keyword evidence="2" id="KW-1185">Reference proteome</keyword>
<comment type="caution">
    <text evidence="1">The sequence shown here is derived from an EMBL/GenBank/DDBJ whole genome shotgun (WGS) entry which is preliminary data.</text>
</comment>
<dbReference type="Proteomes" id="UP001227268">
    <property type="component" value="Unassembled WGS sequence"/>
</dbReference>
<evidence type="ECO:0000313" key="2">
    <source>
        <dbReference type="Proteomes" id="UP001227268"/>
    </source>
</evidence>
<reference evidence="1" key="1">
    <citation type="submission" date="2023-04" db="EMBL/GenBank/DDBJ databases">
        <title>Draft Genome sequencing of Naganishia species isolated from polar environments using Oxford Nanopore Technology.</title>
        <authorList>
            <person name="Leo P."/>
            <person name="Venkateswaran K."/>
        </authorList>
    </citation>
    <scope>NUCLEOTIDE SEQUENCE</scope>
    <source>
        <strain evidence="1">MNA-CCFEE 5423</strain>
    </source>
</reference>
<evidence type="ECO:0000313" key="1">
    <source>
        <dbReference type="EMBL" id="KAJ9100517.1"/>
    </source>
</evidence>
<accession>A0ACC2VPT5</accession>
<name>A0ACC2VPT5_9TREE</name>
<dbReference type="EMBL" id="JASBWT010000011">
    <property type="protein sequence ID" value="KAJ9100517.1"/>
    <property type="molecule type" value="Genomic_DNA"/>
</dbReference>
<organism evidence="1 2">
    <name type="scientific">Naganishia friedmannii</name>
    <dbReference type="NCBI Taxonomy" id="89922"/>
    <lineage>
        <taxon>Eukaryota</taxon>
        <taxon>Fungi</taxon>
        <taxon>Dikarya</taxon>
        <taxon>Basidiomycota</taxon>
        <taxon>Agaricomycotina</taxon>
        <taxon>Tremellomycetes</taxon>
        <taxon>Filobasidiales</taxon>
        <taxon>Filobasidiaceae</taxon>
        <taxon>Naganishia</taxon>
    </lineage>
</organism>
<sequence length="2284" mass="252366">MDGRLQAAADAEDARPMEIDELAEDPDSKLPEEPPVPRQEEPVQPQVSHSDPDITPHDATAVPDFPTTSTAPSASPPIVVEPQQENPGMGNDVDELDKVVNSSEYVVEQVNERAVIHTQGIPADPQAAPQDQPEAIRNSESVVKQVNGIAEAQPAGFPKEQQEALQNLAQDVSHIPSSVQPEAEPKEGHTEPQTSEEQPMEGIQEQSTLIELSGNDSSALPPNSTTSRVDAEVIFPESNKLSNELSNETDTPLTSLPTAALEAFPTSSIKPNEVSYQASDQQLAEPSTSVARNSTEHNPPTLEGTVAPERLSAQPGSPSPASDDPFNLKSGDGVFDEPMNPFSKDEPGYPPSTDDPCHRFNEDGLADFSIPESRFAGVILPKADLRALRSYIPADELKLTSGLKITLRKPEGWIAPKMEAEDSGYTGRRRRGGVGRQVEWLTKNQTDSDNVEDGAMPLSPSRRRKSKRADLDDEDYDRKQYRGTQGEASPSVVRSGSTSSSQRERNGGDDHDLTDLSELDEIEARRKEKVEMIPTRQSGRIAVKERPSMAEDQELCISRSFRGIDIADGSLLSRHTTTRRGRAAIPVDDDGIDELARSYSEDSISSSSRPVKTKSRGRGKKTIDSDDDFEMLDVKAKSHESDQEIDKDVLIYHRELCDKCFRPSAKDLLKSKKRRGKKRKKQEFEEESGDEAERLMGWIECAIRQKALNEDKLLPPNEQIFRNGAPRKDDTLLLICPHCENELVANCMSCGMSDPLPQVTSSQLKHGRKESAETATGTPSAMKVDEASEVRTVDQSNMAENKVSEVQTNGYVDALEKAVITDTVQESSAGAMVEGLAVHEPVVVDGKKDSGKPPGQQMESDKTDVAQTSAEKKTDVDVASDKDELEDMQSDTTEEDEAPLLFRCISCKRCAHYQHLPKPSTGRSNMTVEEIAAWYQEGELSQVYKCIDCRKWDSPPEYILGWRSTSTDEAEEKKDLPEDALEDVKTPQEREYLVKWKGKAFRHATWVPHDYLSSISRNLLLSFLRTGMRVTLETESQIATKDSVLGEDTVEAVLGVDEDGKRGVQSVWRVGPPKADADAQDKIPVAWNTPDRILDVFFLKSAIHAIRRQALQNPGGTSNNLVEALDFQSSLKDGVKPADDLLVSVEDAERTLRRKFTRNDAEEMVKYVGWVYVKWQDLQYEAATWDTPILPPSPASAAFLSAFQAYLWSRTVIVPVLKPLEAQKRDTRPLNGFVRMAQQPSCVAGGQLMDFQLEGLNWLMSKWHNLQSCILADDMGLGKTVQIAAFLAYLGSEAYHVYPHLVVVPNSTLQNWTRELAKWAPHLRVVPYFGEKASRTVIREYELYHGRKDTRTVKTHVIVTTYEVITSKDFNVFAKIPRWETLIVDEAQRLKAGSSLIFKKLNELNAVHKVLLTGTPLNNTIREILNLMNFLDPKEFGNLEGLEKRYSVPDEELYKELRAKIAPFMLRRSKEEVLDLPPKNEIIVPLTMRPLQKEVYRGILERNADLMEALARINRGDAKHGKAKRGHIHNMLMQLRKCLQHPFLCNDSLEDYELEATARHQALIDGSAKLGFLKAMLPKLRAKGHRVLLFSQFKIALDIIEQFFDGEDFKYLRLDGDTPQAKRQKDIDAFNAPDSPYSVFLLSTRAGGVGINLASADTGYATNIMQASKKKLLLDHLIVQSLRKVEEEDDFATIVLNGAKAVFEDKTENDIVYSSEALDNMIAELEVGEKPEPHAKSTGFTFAPVYDTAQKSAGELPDLPEHSEPQDGDFWSDVLKRMEEETKAREAEMYGTGKRSRGKQISYADSLRHPNNSQEHTEPAEAEPADEEPKDAASQESDFALEQSDISDAEQMGGIQAEVGELAGPLAKKFKRVPTKLAIHPANGDGNTKTGLKLDREKVGERGVSSGLSDNDIIKKSRGRPRKAKSSLADALNQSAPAAHSALVSSQPRTSLQLAKAHISNLRYAAAECGIPDYAQRVQAILDVKVMPSTRWDAYTTLTTQVDEIFRTRGMAPIFSDGDVIQSVRPLFQEKGEVVKRPFSTNGGAPTFHKTKPSSRPFTAAQLTISTPSTAAASSTWTGQSHGATKTSGTSAITAHHSFTIPSTATPAATASAPALARPTKKRKHAPIASGVQPASASTQQAQASAFRKRKKNSEPATGPPASTCFFCTEPHETTTCPGLKSRSKIQEFATKVRESQGSAGDKAQWIRWLGDRERLLPLPVPASAPSQSAQPVSKRPRPVPKKRSSSLEEKAKAEMQKDKEDQEVEALIGLADADEIIEIDDSD</sequence>
<proteinExistence type="predicted"/>